<comment type="function">
    <text evidence="6">Catalyzes the formation of sulfite from adenosine 5'-phosphosulfate (APS) using thioredoxin as an electron donor.</text>
</comment>
<evidence type="ECO:0000256" key="6">
    <source>
        <dbReference type="HAMAP-Rule" id="MF_00063"/>
    </source>
</evidence>
<gene>
    <name evidence="6" type="primary">cysH</name>
    <name evidence="8" type="ORF">HK18_06790</name>
</gene>
<reference evidence="9" key="1">
    <citation type="submission" date="2014-06" db="EMBL/GenBank/DDBJ databases">
        <authorList>
            <person name="Winans N.J."/>
            <person name="Newell P.D."/>
            <person name="Douglas A.E."/>
        </authorList>
    </citation>
    <scope>NUCLEOTIDE SEQUENCE [LARGE SCALE GENOMIC DNA]</scope>
    <source>
        <strain evidence="9">DmL_052</strain>
    </source>
</reference>
<dbReference type="InterPro" id="IPR002500">
    <property type="entry name" value="PAPS_reduct_dom"/>
</dbReference>
<evidence type="ECO:0000256" key="1">
    <source>
        <dbReference type="ARBA" id="ARBA00009732"/>
    </source>
</evidence>
<evidence type="ECO:0000259" key="7">
    <source>
        <dbReference type="Pfam" id="PF01507"/>
    </source>
</evidence>
<dbReference type="AlphaFoldDB" id="A0A251ZVA1"/>
<dbReference type="Gene3D" id="3.40.50.620">
    <property type="entry name" value="HUPs"/>
    <property type="match status" value="1"/>
</dbReference>
<organism evidence="8 9">
    <name type="scientific">Commensalibacter intestini</name>
    <dbReference type="NCBI Taxonomy" id="479936"/>
    <lineage>
        <taxon>Bacteria</taxon>
        <taxon>Pseudomonadati</taxon>
        <taxon>Pseudomonadota</taxon>
        <taxon>Alphaproteobacteria</taxon>
        <taxon>Acetobacterales</taxon>
        <taxon>Acetobacteraceae</taxon>
    </lineage>
</organism>
<evidence type="ECO:0000313" key="8">
    <source>
        <dbReference type="EMBL" id="OUI78598.1"/>
    </source>
</evidence>
<keyword evidence="4 6" id="KW-0408">Iron</keyword>
<dbReference type="GO" id="GO:0070814">
    <property type="term" value="P:hydrogen sulfide biosynthetic process"/>
    <property type="evidence" value="ECO:0007669"/>
    <property type="project" value="UniProtKB-UniRule"/>
</dbReference>
<feature type="binding site" evidence="6">
    <location>
        <position position="211"/>
    </location>
    <ligand>
        <name>[4Fe-4S] cluster</name>
        <dbReference type="ChEBI" id="CHEBI:49883"/>
    </ligand>
</feature>
<dbReference type="GO" id="GO:0046872">
    <property type="term" value="F:metal ion binding"/>
    <property type="evidence" value="ECO:0007669"/>
    <property type="project" value="UniProtKB-KW"/>
</dbReference>
<evidence type="ECO:0000256" key="5">
    <source>
        <dbReference type="ARBA" id="ARBA00023014"/>
    </source>
</evidence>
<dbReference type="CDD" id="cd23945">
    <property type="entry name" value="PAPS_reductase"/>
    <property type="match status" value="1"/>
</dbReference>
<accession>A0A251ZVA1</accession>
<dbReference type="GO" id="GO:0005737">
    <property type="term" value="C:cytoplasm"/>
    <property type="evidence" value="ECO:0007669"/>
    <property type="project" value="UniProtKB-SubCell"/>
</dbReference>
<dbReference type="HAMAP" id="MF_00063">
    <property type="entry name" value="CysH"/>
    <property type="match status" value="1"/>
</dbReference>
<dbReference type="PANTHER" id="PTHR46482:SF9">
    <property type="entry name" value="5'-ADENYLYLSULFATE REDUCTASE 1, CHLOROPLASTIC"/>
    <property type="match status" value="1"/>
</dbReference>
<evidence type="ECO:0000313" key="9">
    <source>
        <dbReference type="Proteomes" id="UP000194946"/>
    </source>
</evidence>
<dbReference type="InterPro" id="IPR004511">
    <property type="entry name" value="PAPS/APS_Rdtase"/>
</dbReference>
<comment type="caution">
    <text evidence="8">The sequence shown here is derived from an EMBL/GenBank/DDBJ whole genome shotgun (WGS) entry which is preliminary data.</text>
</comment>
<keyword evidence="6" id="KW-0963">Cytoplasm</keyword>
<dbReference type="RefSeq" id="WP_086632081.1">
    <property type="nucleotide sequence ID" value="NZ_JOPB01000005.1"/>
</dbReference>
<evidence type="ECO:0000256" key="3">
    <source>
        <dbReference type="ARBA" id="ARBA00023002"/>
    </source>
</evidence>
<dbReference type="Proteomes" id="UP000194946">
    <property type="component" value="Unassembled WGS sequence"/>
</dbReference>
<feature type="binding site" evidence="6">
    <location>
        <position position="208"/>
    </location>
    <ligand>
        <name>[4Fe-4S] cluster</name>
        <dbReference type="ChEBI" id="CHEBI:49883"/>
    </ligand>
</feature>
<feature type="binding site" evidence="6">
    <location>
        <position position="122"/>
    </location>
    <ligand>
        <name>[4Fe-4S] cluster</name>
        <dbReference type="ChEBI" id="CHEBI:49883"/>
    </ligand>
</feature>
<dbReference type="GO" id="GO:0004604">
    <property type="term" value="F:phosphoadenylyl-sulfate reductase (thioredoxin) activity"/>
    <property type="evidence" value="ECO:0007669"/>
    <property type="project" value="UniProtKB-UniRule"/>
</dbReference>
<dbReference type="GO" id="GO:0043866">
    <property type="term" value="F:adenylyl-sulfate reductase (thioredoxin) activity"/>
    <property type="evidence" value="ECO:0007669"/>
    <property type="project" value="UniProtKB-EC"/>
</dbReference>
<dbReference type="PIRSF" id="PIRSF000857">
    <property type="entry name" value="PAPS_reductase"/>
    <property type="match status" value="1"/>
</dbReference>
<dbReference type="NCBIfam" id="NF002537">
    <property type="entry name" value="PRK02090.1"/>
    <property type="match status" value="1"/>
</dbReference>
<dbReference type="Pfam" id="PF01507">
    <property type="entry name" value="PAPS_reduct"/>
    <property type="match status" value="1"/>
</dbReference>
<proteinExistence type="inferred from homology"/>
<dbReference type="InterPro" id="IPR014729">
    <property type="entry name" value="Rossmann-like_a/b/a_fold"/>
</dbReference>
<dbReference type="GO" id="GO:0019379">
    <property type="term" value="P:sulfate assimilation, phosphoadenylyl sulfate reduction by phosphoadenylyl-sulfate reductase (thioredoxin)"/>
    <property type="evidence" value="ECO:0007669"/>
    <property type="project" value="UniProtKB-UniRule"/>
</dbReference>
<evidence type="ECO:0000256" key="4">
    <source>
        <dbReference type="ARBA" id="ARBA00023004"/>
    </source>
</evidence>
<dbReference type="PANTHER" id="PTHR46482">
    <property type="entry name" value="5'-ADENYLYLSULFATE REDUCTASE 3, CHLOROPLASTIC"/>
    <property type="match status" value="1"/>
</dbReference>
<keyword evidence="5 6" id="KW-0411">Iron-sulfur</keyword>
<comment type="cofactor">
    <cofactor evidence="6">
        <name>[4Fe-4S] cluster</name>
        <dbReference type="ChEBI" id="CHEBI:49883"/>
    </cofactor>
    <text evidence="6">Binds 1 [4Fe-4S] cluster per subunit.</text>
</comment>
<dbReference type="EMBL" id="JOPB01000005">
    <property type="protein sequence ID" value="OUI78598.1"/>
    <property type="molecule type" value="Genomic_DNA"/>
</dbReference>
<keyword evidence="3 6" id="KW-0560">Oxidoreductase</keyword>
<dbReference type="SUPFAM" id="SSF52402">
    <property type="entry name" value="Adenine nucleotide alpha hydrolases-like"/>
    <property type="match status" value="1"/>
</dbReference>
<dbReference type="GO" id="GO:0051539">
    <property type="term" value="F:4 iron, 4 sulfur cluster binding"/>
    <property type="evidence" value="ECO:0007669"/>
    <property type="project" value="UniProtKB-UniRule"/>
</dbReference>
<comment type="similarity">
    <text evidence="1 6">Belongs to the PAPS reductase family. CysH subfamily.</text>
</comment>
<keyword evidence="9" id="KW-1185">Reference proteome</keyword>
<feature type="binding site" evidence="6">
    <location>
        <position position="121"/>
    </location>
    <ligand>
        <name>[4Fe-4S] cluster</name>
        <dbReference type="ChEBI" id="CHEBI:49883"/>
    </ligand>
</feature>
<sequence length="252" mass="29104">MTPIELYSQRPSETYSQKLRATEDLLKQVTQDYTSLVQATSLGVEDMVITDIIHRLKLPITISMLDTKRLHEQTVALKEHAENHYSITIHTYYPDDTKVKEYVEKNGLDGFYNSLKLRKECCHIRKLVPLQALRHGHEGWLTGLRKEQSDFRANLQAIEDENSTDSTQPRVKINPVLDWTIGDIWHYVKENSVPYNPLHDQFFVSIGCEPCTRAIALGEDFRAGRWWWEQDGAKECGLHVHEASSLSNRPSK</sequence>
<comment type="pathway">
    <text evidence="6">Sulfur metabolism; hydrogen sulfide biosynthesis; sulfite from sulfate.</text>
</comment>
<dbReference type="EC" id="1.8.4.10" evidence="6"/>
<keyword evidence="2 6" id="KW-0479">Metal-binding</keyword>
<comment type="subcellular location">
    <subcellularLocation>
        <location evidence="6">Cytoplasm</location>
    </subcellularLocation>
</comment>
<name>A0A251ZVA1_9PROT</name>
<feature type="active site" description="Nucleophile; cysteine thiosulfonate intermediate" evidence="6">
    <location>
        <position position="236"/>
    </location>
</feature>
<evidence type="ECO:0000256" key="2">
    <source>
        <dbReference type="ARBA" id="ARBA00022723"/>
    </source>
</evidence>
<comment type="catalytic activity">
    <reaction evidence="6">
        <text>[thioredoxin]-disulfide + sulfite + AMP + 2 H(+) = adenosine 5'-phosphosulfate + [thioredoxin]-dithiol</text>
        <dbReference type="Rhea" id="RHEA:21976"/>
        <dbReference type="Rhea" id="RHEA-COMP:10698"/>
        <dbReference type="Rhea" id="RHEA-COMP:10700"/>
        <dbReference type="ChEBI" id="CHEBI:15378"/>
        <dbReference type="ChEBI" id="CHEBI:17359"/>
        <dbReference type="ChEBI" id="CHEBI:29950"/>
        <dbReference type="ChEBI" id="CHEBI:50058"/>
        <dbReference type="ChEBI" id="CHEBI:58243"/>
        <dbReference type="ChEBI" id="CHEBI:456215"/>
        <dbReference type="EC" id="1.8.4.10"/>
    </reaction>
</comment>
<protein>
    <recommendedName>
        <fullName evidence="6">Adenosine 5'-phosphosulfate reductase</fullName>
        <shortName evidence="6">APS reductase</shortName>
        <ecNumber evidence="6">1.8.4.10</ecNumber>
    </recommendedName>
    <alternativeName>
        <fullName evidence="6">5'-adenylylsulfate reductase</fullName>
    </alternativeName>
    <alternativeName>
        <fullName evidence="6">Thioredoxin-dependent 5'-adenylylsulfate reductase</fullName>
    </alternativeName>
</protein>
<feature type="domain" description="Phosphoadenosine phosphosulphate reductase" evidence="7">
    <location>
        <begin position="36"/>
        <end position="214"/>
    </location>
</feature>